<feature type="domain" description="L,D-TPase catalytic" evidence="8">
    <location>
        <begin position="336"/>
        <end position="512"/>
    </location>
</feature>
<keyword evidence="6 7" id="KW-0961">Cell wall biogenesis/degradation</keyword>
<dbReference type="InterPro" id="IPR005490">
    <property type="entry name" value="LD_TPept_cat_dom"/>
</dbReference>
<evidence type="ECO:0000256" key="1">
    <source>
        <dbReference type="ARBA" id="ARBA00004752"/>
    </source>
</evidence>
<dbReference type="Pfam" id="PF20142">
    <property type="entry name" value="Scaffold"/>
    <property type="match status" value="1"/>
</dbReference>
<dbReference type="Gene3D" id="2.40.440.10">
    <property type="entry name" value="L,D-transpeptidase catalytic domain-like"/>
    <property type="match status" value="1"/>
</dbReference>
<comment type="caution">
    <text evidence="9">The sequence shown here is derived from an EMBL/GenBank/DDBJ whole genome shotgun (WGS) entry which is preliminary data.</text>
</comment>
<dbReference type="InterPro" id="IPR052905">
    <property type="entry name" value="LD-transpeptidase_YkuD-like"/>
</dbReference>
<dbReference type="PROSITE" id="PS52029">
    <property type="entry name" value="LD_TPASE"/>
    <property type="match status" value="1"/>
</dbReference>
<evidence type="ECO:0000256" key="5">
    <source>
        <dbReference type="ARBA" id="ARBA00022984"/>
    </source>
</evidence>
<comment type="pathway">
    <text evidence="1 7">Cell wall biogenesis; peptidoglycan biosynthesis.</text>
</comment>
<dbReference type="Gene3D" id="1.10.101.10">
    <property type="entry name" value="PGBD-like superfamily/PGBD"/>
    <property type="match status" value="1"/>
</dbReference>
<feature type="active site" description="Nucleophile" evidence="7">
    <location>
        <position position="484"/>
    </location>
</feature>
<dbReference type="GO" id="GO:0008360">
    <property type="term" value="P:regulation of cell shape"/>
    <property type="evidence" value="ECO:0007669"/>
    <property type="project" value="UniProtKB-UniRule"/>
</dbReference>
<dbReference type="InterPro" id="IPR036365">
    <property type="entry name" value="PGBD-like_sf"/>
</dbReference>
<evidence type="ECO:0000313" key="9">
    <source>
        <dbReference type="EMBL" id="PVX51042.1"/>
    </source>
</evidence>
<proteinExistence type="inferred from homology"/>
<evidence type="ECO:0000256" key="2">
    <source>
        <dbReference type="ARBA" id="ARBA00005992"/>
    </source>
</evidence>
<reference evidence="9 10" key="1">
    <citation type="submission" date="2018-05" db="EMBL/GenBank/DDBJ databases">
        <title>Genomic Encyclopedia of Type Strains, Phase IV (KMG-IV): sequencing the most valuable type-strain genomes for metagenomic binning, comparative biology and taxonomic classification.</title>
        <authorList>
            <person name="Goeker M."/>
        </authorList>
    </citation>
    <scope>NUCLEOTIDE SEQUENCE [LARGE SCALE GENOMIC DNA]</scope>
    <source>
        <strain evidence="9 10">DSM 28579</strain>
    </source>
</reference>
<gene>
    <name evidence="9" type="ORF">C7377_1375</name>
</gene>
<dbReference type="CDD" id="cd16913">
    <property type="entry name" value="YkuD_like"/>
    <property type="match status" value="1"/>
</dbReference>
<dbReference type="AlphaFoldDB" id="A0A7L4UR12"/>
<dbReference type="SUPFAM" id="SSF141523">
    <property type="entry name" value="L,D-transpeptidase catalytic domain-like"/>
    <property type="match status" value="1"/>
</dbReference>
<evidence type="ECO:0000313" key="10">
    <source>
        <dbReference type="Proteomes" id="UP000251835"/>
    </source>
</evidence>
<keyword evidence="10" id="KW-1185">Reference proteome</keyword>
<dbReference type="GO" id="GO:0009252">
    <property type="term" value="P:peptidoglycan biosynthetic process"/>
    <property type="evidence" value="ECO:0007669"/>
    <property type="project" value="UniProtKB-UniPathway"/>
</dbReference>
<dbReference type="PROSITE" id="PS51257">
    <property type="entry name" value="PROKAR_LIPOPROTEIN"/>
    <property type="match status" value="1"/>
</dbReference>
<sequence length="567" mass="66583">MNIVKYTVYFLLLLLMFSCSKNKNEVVLTSEEKRELEEDLKTREEFKSPEAIEFSDTTKQSFKALANYNTHLKEEVEEKTYNFYKLNGFKTRWLYTDEHTDLFDSYLDVLANIENYGMNPETYHYEKLKKEAEELYSRDHDNDEVIALDKKITASFLLLSQHIIVGRIDKFASGDKIWRNTISDKNGTDLLLKVADDEDLLRTMSILHPDHVYYGRLHNLLRQLNSDALPDTIKQFVFDKPKDVKPGYKDEKVAYLRENLALKGFETRNGDVAVDSVDDKLVETIGQFQQSMNLEVDSIPGRRTLYYLNMTKEQKKNLAILSMERIRWFNKEISKDHIIVNIPQFKLFVFRDNSLVKEMNVIVGSEYNSTPVFSELLEYIEFRPTWTVPQSIIRGEMIPKLRRDPNYYTRRDFKIYENGKVINPNNVNWNNTKGRVFYFVQQPSASNALGLVKFMMPNNLSIYLHDTPTDYLFERKDRALSHGCVRVEYPAELAATLLEGQGDWNLEKVQNAMNSGKSQNRVNLERKYEVELVYLTAWVDENNIFRVANDVYGYDESQLQELQMFIR</sequence>
<dbReference type="GO" id="GO:0071555">
    <property type="term" value="P:cell wall organization"/>
    <property type="evidence" value="ECO:0007669"/>
    <property type="project" value="UniProtKB-UniRule"/>
</dbReference>
<dbReference type="GO" id="GO:0016740">
    <property type="term" value="F:transferase activity"/>
    <property type="evidence" value="ECO:0007669"/>
    <property type="project" value="UniProtKB-KW"/>
</dbReference>
<keyword evidence="3" id="KW-0808">Transferase</keyword>
<dbReference type="Pfam" id="PF03734">
    <property type="entry name" value="YkuD"/>
    <property type="match status" value="1"/>
</dbReference>
<dbReference type="InterPro" id="IPR036366">
    <property type="entry name" value="PGBDSf"/>
</dbReference>
<evidence type="ECO:0000256" key="7">
    <source>
        <dbReference type="PROSITE-ProRule" id="PRU01373"/>
    </source>
</evidence>
<name>A0A7L4UR12_BALHA</name>
<evidence type="ECO:0000256" key="4">
    <source>
        <dbReference type="ARBA" id="ARBA00022960"/>
    </source>
</evidence>
<dbReference type="UniPathway" id="UPA00219"/>
<dbReference type="GO" id="GO:0004180">
    <property type="term" value="F:carboxypeptidase activity"/>
    <property type="evidence" value="ECO:0007669"/>
    <property type="project" value="UniProtKB-ARBA"/>
</dbReference>
<dbReference type="Proteomes" id="UP000251835">
    <property type="component" value="Unassembled WGS sequence"/>
</dbReference>
<comment type="similarity">
    <text evidence="2">Belongs to the YkuD family.</text>
</comment>
<evidence type="ECO:0000259" key="8">
    <source>
        <dbReference type="PROSITE" id="PS52029"/>
    </source>
</evidence>
<dbReference type="SUPFAM" id="SSF47090">
    <property type="entry name" value="PGBD-like"/>
    <property type="match status" value="1"/>
</dbReference>
<evidence type="ECO:0000256" key="3">
    <source>
        <dbReference type="ARBA" id="ARBA00022679"/>
    </source>
</evidence>
<dbReference type="RefSeq" id="WP_116496583.1">
    <property type="nucleotide sequence ID" value="NZ_QENZ01000004.1"/>
</dbReference>
<organism evidence="9 10">
    <name type="scientific">Balneicella halophila</name>
    <dbReference type="NCBI Taxonomy" id="1537566"/>
    <lineage>
        <taxon>Bacteria</taxon>
        <taxon>Pseudomonadati</taxon>
        <taxon>Bacteroidota</taxon>
        <taxon>Bacteroidia</taxon>
        <taxon>Bacteroidales</taxon>
        <taxon>Balneicellaceae</taxon>
        <taxon>Balneicella</taxon>
    </lineage>
</organism>
<accession>A0A7L4UR12</accession>
<evidence type="ECO:0000256" key="6">
    <source>
        <dbReference type="ARBA" id="ARBA00023316"/>
    </source>
</evidence>
<dbReference type="EMBL" id="QENZ01000004">
    <property type="protein sequence ID" value="PVX51042.1"/>
    <property type="molecule type" value="Genomic_DNA"/>
</dbReference>
<keyword evidence="4 7" id="KW-0133">Cell shape</keyword>
<keyword evidence="5 7" id="KW-0573">Peptidoglycan synthesis</keyword>
<protein>
    <submittedName>
        <fullName evidence="9">Murein L,D-transpeptidase YcbB/YkuD</fullName>
    </submittedName>
</protein>
<dbReference type="PANTHER" id="PTHR41533:SF2">
    <property type="entry name" value="BLR7131 PROTEIN"/>
    <property type="match status" value="1"/>
</dbReference>
<feature type="active site" description="Proton donor/acceptor" evidence="7">
    <location>
        <position position="465"/>
    </location>
</feature>
<dbReference type="OrthoDB" id="9778545at2"/>
<dbReference type="InterPro" id="IPR045380">
    <property type="entry name" value="LD_TPept_scaffold_dom"/>
</dbReference>
<dbReference type="InterPro" id="IPR038063">
    <property type="entry name" value="Transpep_catalytic_dom"/>
</dbReference>
<dbReference type="PANTHER" id="PTHR41533">
    <property type="entry name" value="L,D-TRANSPEPTIDASE HI_1667-RELATED"/>
    <property type="match status" value="1"/>
</dbReference>